<dbReference type="RefSeq" id="WP_069584071.1">
    <property type="nucleotide sequence ID" value="NZ_LMVM01000002.1"/>
</dbReference>
<proteinExistence type="inferred from homology"/>
<comment type="subcellular location">
    <subcellularLocation>
        <location evidence="1">Cell membrane</location>
        <topology evidence="1">Multi-pass membrane protein</topology>
    </subcellularLocation>
</comment>
<dbReference type="GO" id="GO:0005385">
    <property type="term" value="F:zinc ion transmembrane transporter activity"/>
    <property type="evidence" value="ECO:0007669"/>
    <property type="project" value="TreeGrafter"/>
</dbReference>
<evidence type="ECO:0000256" key="2">
    <source>
        <dbReference type="ARBA" id="ARBA00006939"/>
    </source>
</evidence>
<organism evidence="9 10">
    <name type="scientific">Methanobacterium bryantii</name>
    <dbReference type="NCBI Taxonomy" id="2161"/>
    <lineage>
        <taxon>Archaea</taxon>
        <taxon>Methanobacteriati</taxon>
        <taxon>Methanobacteriota</taxon>
        <taxon>Methanomada group</taxon>
        <taxon>Methanobacteria</taxon>
        <taxon>Methanobacteriales</taxon>
        <taxon>Methanobacteriaceae</taxon>
        <taxon>Methanobacterium</taxon>
    </lineage>
</organism>
<dbReference type="OrthoDB" id="11839at2157"/>
<dbReference type="InterPro" id="IPR003689">
    <property type="entry name" value="ZIP"/>
</dbReference>
<protein>
    <submittedName>
        <fullName evidence="9">ZIP family zinc transporter</fullName>
    </submittedName>
</protein>
<keyword evidence="6 8" id="KW-1133">Transmembrane helix</keyword>
<name>A0A2A2H8D0_METBR</name>
<dbReference type="GO" id="GO:0005886">
    <property type="term" value="C:plasma membrane"/>
    <property type="evidence" value="ECO:0007669"/>
    <property type="project" value="UniProtKB-SubCell"/>
</dbReference>
<evidence type="ECO:0000313" key="9">
    <source>
        <dbReference type="EMBL" id="PAV05662.1"/>
    </source>
</evidence>
<reference evidence="9 10" key="1">
    <citation type="journal article" date="2017" name="BMC Genomics">
        <title>Genomic analysis of methanogenic archaea reveals a shift towards energy conservation.</title>
        <authorList>
            <person name="Gilmore S.P."/>
            <person name="Henske J.K."/>
            <person name="Sexton J.A."/>
            <person name="Solomon K.V."/>
            <person name="Seppala S."/>
            <person name="Yoo J.I."/>
            <person name="Huyett L.M."/>
            <person name="Pressman A."/>
            <person name="Cogan J.Z."/>
            <person name="Kivenson V."/>
            <person name="Peng X."/>
            <person name="Tan Y."/>
            <person name="Valentine D.L."/>
            <person name="O'Malley M.A."/>
        </authorList>
    </citation>
    <scope>NUCLEOTIDE SEQUENCE [LARGE SCALE GENOMIC DNA]</scope>
    <source>
        <strain evidence="9 10">M.o.H.</strain>
    </source>
</reference>
<evidence type="ECO:0000256" key="5">
    <source>
        <dbReference type="ARBA" id="ARBA00022833"/>
    </source>
</evidence>
<dbReference type="EMBL" id="LMVM01000002">
    <property type="protein sequence ID" value="PAV05662.1"/>
    <property type="molecule type" value="Genomic_DNA"/>
</dbReference>
<feature type="transmembrane region" description="Helical" evidence="8">
    <location>
        <begin position="190"/>
        <end position="211"/>
    </location>
</feature>
<dbReference type="PANTHER" id="PTHR11040:SF211">
    <property type="entry name" value="ZINC TRANSPORTER ZIP11"/>
    <property type="match status" value="1"/>
</dbReference>
<dbReference type="PANTHER" id="PTHR11040">
    <property type="entry name" value="ZINC/IRON TRANSPORTER"/>
    <property type="match status" value="1"/>
</dbReference>
<evidence type="ECO:0000256" key="4">
    <source>
        <dbReference type="ARBA" id="ARBA00022692"/>
    </source>
</evidence>
<evidence type="ECO:0000256" key="6">
    <source>
        <dbReference type="ARBA" id="ARBA00022989"/>
    </source>
</evidence>
<evidence type="ECO:0000256" key="1">
    <source>
        <dbReference type="ARBA" id="ARBA00004651"/>
    </source>
</evidence>
<evidence type="ECO:0000256" key="8">
    <source>
        <dbReference type="SAM" id="Phobius"/>
    </source>
</evidence>
<keyword evidence="7 8" id="KW-0472">Membrane</keyword>
<gene>
    <name evidence="9" type="ORF">ASJ80_07970</name>
</gene>
<accession>A0A2A2H8D0</accession>
<feature type="transmembrane region" description="Helical" evidence="8">
    <location>
        <begin position="223"/>
        <end position="242"/>
    </location>
</feature>
<keyword evidence="10" id="KW-1185">Reference proteome</keyword>
<evidence type="ECO:0000313" key="10">
    <source>
        <dbReference type="Proteomes" id="UP000217784"/>
    </source>
</evidence>
<sequence length="244" mass="26106">MNEFLLILLFSLLPALGTFAGGISAEFLKIDRKNLSLALHVAAGIILAVISIELMPEILKSNTPWITILAFIVGGIFFITIDQLINFVQGRLGNVNHSTTAWAIFFGVAIDSFTDGLLIGAGSLIDLQIGFLVALGVVSADIPESFATIASFKERGIKKNLRIVLNLLASLPVLLGASAGYFLVKGQPPIVEYIILAFAAGILLTITAEEIIPESHRNGEARLAALAFIGGFAFFAFISSYLRI</sequence>
<evidence type="ECO:0000256" key="3">
    <source>
        <dbReference type="ARBA" id="ARBA00022475"/>
    </source>
</evidence>
<keyword evidence="4 8" id="KW-0812">Transmembrane</keyword>
<feature type="transmembrane region" description="Helical" evidence="8">
    <location>
        <begin position="35"/>
        <end position="54"/>
    </location>
</feature>
<comment type="similarity">
    <text evidence="2">Belongs to the ZIP transporter (TC 2.A.5) family.</text>
</comment>
<dbReference type="Proteomes" id="UP000217784">
    <property type="component" value="Unassembled WGS sequence"/>
</dbReference>
<feature type="transmembrane region" description="Helical" evidence="8">
    <location>
        <begin position="66"/>
        <end position="85"/>
    </location>
</feature>
<keyword evidence="3" id="KW-1003">Cell membrane</keyword>
<comment type="caution">
    <text evidence="9">The sequence shown here is derived from an EMBL/GenBank/DDBJ whole genome shotgun (WGS) entry which is preliminary data.</text>
</comment>
<dbReference type="AlphaFoldDB" id="A0A2A2H8D0"/>
<keyword evidence="5" id="KW-0862">Zinc</keyword>
<evidence type="ECO:0000256" key="7">
    <source>
        <dbReference type="ARBA" id="ARBA00023136"/>
    </source>
</evidence>
<feature type="transmembrane region" description="Helical" evidence="8">
    <location>
        <begin position="163"/>
        <end position="184"/>
    </location>
</feature>
<dbReference type="Pfam" id="PF02535">
    <property type="entry name" value="Zip"/>
    <property type="match status" value="1"/>
</dbReference>